<dbReference type="InterPro" id="IPR010987">
    <property type="entry name" value="Glutathione-S-Trfase_C-like"/>
</dbReference>
<sequence length="215" mass="23868">MKDSLVFYHAPQTRSSVALTLLEELEAPFELQLLNMKADEQRQSPYLAINPLGKVPALLHGDTLVTEQVAIFIYLADLFPEKALAPAITSPQRGDYLRWMVYYAACYEPALVDKAQGREVTNPKMSVYGDFDTMLGTVLARLAKGPYLLGEQFSAADILWGSALNWGLMFKLVPESPLLTDYVNRIVGRPSAVKVAARDQQWAQAHQAALDQQPA</sequence>
<dbReference type="Pfam" id="PF02798">
    <property type="entry name" value="GST_N"/>
    <property type="match status" value="1"/>
</dbReference>
<dbReference type="InterPro" id="IPR036282">
    <property type="entry name" value="Glutathione-S-Trfase_C_sf"/>
</dbReference>
<name>K2J107_9GAMM</name>
<dbReference type="Gene3D" id="1.20.1050.10">
    <property type="match status" value="1"/>
</dbReference>
<dbReference type="Gene3D" id="3.40.30.10">
    <property type="entry name" value="Glutaredoxin"/>
    <property type="match status" value="1"/>
</dbReference>
<dbReference type="RefSeq" id="WP_008482911.1">
    <property type="nucleotide sequence ID" value="NZ_AMRI01000004.1"/>
</dbReference>
<dbReference type="PANTHER" id="PTHR44051">
    <property type="entry name" value="GLUTATHIONE S-TRANSFERASE-RELATED"/>
    <property type="match status" value="1"/>
</dbReference>
<dbReference type="InterPro" id="IPR004045">
    <property type="entry name" value="Glutathione_S-Trfase_N"/>
</dbReference>
<dbReference type="Pfam" id="PF00043">
    <property type="entry name" value="GST_C"/>
    <property type="match status" value="1"/>
</dbReference>
<comment type="similarity">
    <text evidence="1">Belongs to the GST superfamily.</text>
</comment>
<evidence type="ECO:0000256" key="1">
    <source>
        <dbReference type="RuleBase" id="RU003494"/>
    </source>
</evidence>
<dbReference type="eggNOG" id="COG0625">
    <property type="taxonomic scope" value="Bacteria"/>
</dbReference>
<dbReference type="SFLD" id="SFLDS00019">
    <property type="entry name" value="Glutathione_Transferase_(cytos"/>
    <property type="match status" value="1"/>
</dbReference>
<dbReference type="Proteomes" id="UP000006755">
    <property type="component" value="Unassembled WGS sequence"/>
</dbReference>
<dbReference type="EMBL" id="AMRI01000004">
    <property type="protein sequence ID" value="EKE76596.1"/>
    <property type="molecule type" value="Genomic_DNA"/>
</dbReference>
<reference evidence="4 5" key="1">
    <citation type="journal article" date="2012" name="J. Bacteriol.">
        <title>Genome Sequence of Gallaecimonas xiamenensis Type Strain 3-C-1.</title>
        <authorList>
            <person name="Lai Q."/>
            <person name="Wang L."/>
            <person name="Wang W."/>
            <person name="Shao Z."/>
        </authorList>
    </citation>
    <scope>NUCLEOTIDE SEQUENCE [LARGE SCALE GENOMIC DNA]</scope>
    <source>
        <strain evidence="4 5">3-C-1</strain>
    </source>
</reference>
<feature type="domain" description="GST N-terminal" evidence="2">
    <location>
        <begin position="2"/>
        <end position="83"/>
    </location>
</feature>
<dbReference type="CDD" id="cd03207">
    <property type="entry name" value="GST_C_8"/>
    <property type="match status" value="1"/>
</dbReference>
<dbReference type="PATRIC" id="fig|745411.4.peg.659"/>
<organism evidence="4 5">
    <name type="scientific">Gallaecimonas xiamenensis 3-C-1</name>
    <dbReference type="NCBI Taxonomy" id="745411"/>
    <lineage>
        <taxon>Bacteria</taxon>
        <taxon>Pseudomonadati</taxon>
        <taxon>Pseudomonadota</taxon>
        <taxon>Gammaproteobacteria</taxon>
        <taxon>Enterobacterales</taxon>
        <taxon>Gallaecimonadaceae</taxon>
        <taxon>Gallaecimonas</taxon>
    </lineage>
</organism>
<evidence type="ECO:0000259" key="2">
    <source>
        <dbReference type="PROSITE" id="PS50404"/>
    </source>
</evidence>
<proteinExistence type="inferred from homology"/>
<dbReference type="SFLD" id="SFLDG01150">
    <property type="entry name" value="Main.1:_Beta-like"/>
    <property type="match status" value="1"/>
</dbReference>
<dbReference type="GO" id="GO:0016740">
    <property type="term" value="F:transferase activity"/>
    <property type="evidence" value="ECO:0007669"/>
    <property type="project" value="UniProtKB-KW"/>
</dbReference>
<dbReference type="InterPro" id="IPR036249">
    <property type="entry name" value="Thioredoxin-like_sf"/>
</dbReference>
<evidence type="ECO:0000313" key="4">
    <source>
        <dbReference type="EMBL" id="EKE76596.1"/>
    </source>
</evidence>
<dbReference type="PROSITE" id="PS50404">
    <property type="entry name" value="GST_NTER"/>
    <property type="match status" value="1"/>
</dbReference>
<keyword evidence="5" id="KW-1185">Reference proteome</keyword>
<dbReference type="SFLD" id="SFLDG00358">
    <property type="entry name" value="Main_(cytGST)"/>
    <property type="match status" value="1"/>
</dbReference>
<dbReference type="PROSITE" id="PS50405">
    <property type="entry name" value="GST_CTER"/>
    <property type="match status" value="1"/>
</dbReference>
<keyword evidence="4" id="KW-0808">Transferase</keyword>
<dbReference type="InterPro" id="IPR004046">
    <property type="entry name" value="GST_C"/>
</dbReference>
<dbReference type="PANTHER" id="PTHR44051:SF21">
    <property type="entry name" value="GLUTATHIONE S-TRANSFERASE FAMILY PROTEIN"/>
    <property type="match status" value="1"/>
</dbReference>
<evidence type="ECO:0000259" key="3">
    <source>
        <dbReference type="PROSITE" id="PS50405"/>
    </source>
</evidence>
<dbReference type="InterPro" id="IPR040079">
    <property type="entry name" value="Glutathione_S-Trfase"/>
</dbReference>
<protein>
    <submittedName>
        <fullName evidence="4">Glutathione S-transferase</fullName>
    </submittedName>
</protein>
<feature type="domain" description="GST C-terminal" evidence="3">
    <location>
        <begin position="62"/>
        <end position="205"/>
    </location>
</feature>
<accession>K2J107</accession>
<evidence type="ECO:0000313" key="5">
    <source>
        <dbReference type="Proteomes" id="UP000006755"/>
    </source>
</evidence>
<dbReference type="SUPFAM" id="SSF47616">
    <property type="entry name" value="GST C-terminal domain-like"/>
    <property type="match status" value="1"/>
</dbReference>
<comment type="caution">
    <text evidence="4">The sequence shown here is derived from an EMBL/GenBank/DDBJ whole genome shotgun (WGS) entry which is preliminary data.</text>
</comment>
<dbReference type="CDD" id="cd03046">
    <property type="entry name" value="GST_N_GTT1_like"/>
    <property type="match status" value="1"/>
</dbReference>
<dbReference type="SUPFAM" id="SSF52833">
    <property type="entry name" value="Thioredoxin-like"/>
    <property type="match status" value="1"/>
</dbReference>
<gene>
    <name evidence="4" type="ORF">B3C1_03345</name>
</gene>
<dbReference type="STRING" id="745411.B3C1_03345"/>
<dbReference type="AlphaFoldDB" id="K2J107"/>